<evidence type="ECO:0000256" key="1">
    <source>
        <dbReference type="ARBA" id="ARBA00004141"/>
    </source>
</evidence>
<feature type="transmembrane region" description="Helical" evidence="7">
    <location>
        <begin position="86"/>
        <end position="107"/>
    </location>
</feature>
<keyword evidence="4 7" id="KW-1133">Transmembrane helix</keyword>
<sequence length="288" mass="32090">MKMKRRPVDPEGRMPLMDHLRELRNRLIKAMLGLAVGTGVGWLFFNPIWRFVTEPFTRIPPEHCINHKCDLVVHGIFDGFFIHMKVALLAGAVISSPVWLYQLWAFVAPGLYRREKRWTYTFIVAAVPLFVAGAALAYVTMDKGLKILIGLAPGSSTVLVGVESYLGYAQAMLLIFGLAFELPLFVVILNMAGVLPHSAIRRFRRMMIFGIFVFAAVATPSQDPFTMLALAIPTVVLFEVAEVLAYLNDRRRASAPDPYEGLSDDEAAPLDLDRIDAELEGGGRGRNR</sequence>
<dbReference type="Pfam" id="PF00902">
    <property type="entry name" value="TatC"/>
    <property type="match status" value="1"/>
</dbReference>
<comment type="similarity">
    <text evidence="7">Belongs to the TatC family.</text>
</comment>
<keyword evidence="7" id="KW-1003">Cell membrane</keyword>
<keyword evidence="6 7" id="KW-0472">Membrane</keyword>
<evidence type="ECO:0000256" key="4">
    <source>
        <dbReference type="ARBA" id="ARBA00022989"/>
    </source>
</evidence>
<evidence type="ECO:0000256" key="7">
    <source>
        <dbReference type="HAMAP-Rule" id="MF_00902"/>
    </source>
</evidence>
<comment type="subunit">
    <text evidence="7">The Tat system comprises two distinct complexes: a TatABC complex, containing multiple copies of TatA, TatB and TatC subunits, and a separate TatA complex, containing only TatA subunits. Substrates initially bind to the TatABC complex, which probably triggers association of the separate TatA complex to form the active translocon.</text>
</comment>
<comment type="function">
    <text evidence="7">Part of the twin-arginine translocation (Tat) system that transports large folded proteins containing a characteristic twin-arginine motif in their signal peptide across membranes. Together with TatB, TatC is part of a receptor directly interacting with Tat signal peptides.</text>
</comment>
<comment type="caution">
    <text evidence="8">The sequence shown here is derived from an EMBL/GenBank/DDBJ whole genome shotgun (WGS) entry which is preliminary data.</text>
</comment>
<feature type="transmembrane region" description="Helical" evidence="7">
    <location>
        <begin position="203"/>
        <end position="219"/>
    </location>
</feature>
<evidence type="ECO:0000313" key="9">
    <source>
        <dbReference type="Proteomes" id="UP001595872"/>
    </source>
</evidence>
<evidence type="ECO:0000313" key="8">
    <source>
        <dbReference type="EMBL" id="MFC4909475.1"/>
    </source>
</evidence>
<dbReference type="RefSeq" id="WP_378257016.1">
    <property type="nucleotide sequence ID" value="NZ_JBHSIT010000005.1"/>
</dbReference>
<dbReference type="EMBL" id="JBHSIT010000005">
    <property type="protein sequence ID" value="MFC4909475.1"/>
    <property type="molecule type" value="Genomic_DNA"/>
</dbReference>
<accession>A0ABV9U252</accession>
<dbReference type="PRINTS" id="PR01840">
    <property type="entry name" value="TATCFAMILY"/>
</dbReference>
<dbReference type="NCBIfam" id="TIGR00945">
    <property type="entry name" value="tatC"/>
    <property type="match status" value="1"/>
</dbReference>
<gene>
    <name evidence="7 8" type="primary">tatC</name>
    <name evidence="8" type="ORF">ACFPCY_19290</name>
</gene>
<evidence type="ECO:0000256" key="6">
    <source>
        <dbReference type="ARBA" id="ARBA00023136"/>
    </source>
</evidence>
<keyword evidence="5 7" id="KW-0811">Translocation</keyword>
<organism evidence="8 9">
    <name type="scientific">Actinomadura gamaensis</name>
    <dbReference type="NCBI Taxonomy" id="1763541"/>
    <lineage>
        <taxon>Bacteria</taxon>
        <taxon>Bacillati</taxon>
        <taxon>Actinomycetota</taxon>
        <taxon>Actinomycetes</taxon>
        <taxon>Streptosporangiales</taxon>
        <taxon>Thermomonosporaceae</taxon>
        <taxon>Actinomadura</taxon>
    </lineage>
</organism>
<feature type="transmembrane region" description="Helical" evidence="7">
    <location>
        <begin position="165"/>
        <end position="191"/>
    </location>
</feature>
<keyword evidence="7" id="KW-0813">Transport</keyword>
<dbReference type="Proteomes" id="UP001595872">
    <property type="component" value="Unassembled WGS sequence"/>
</dbReference>
<feature type="transmembrane region" description="Helical" evidence="7">
    <location>
        <begin position="119"/>
        <end position="141"/>
    </location>
</feature>
<protein>
    <recommendedName>
        <fullName evidence="7">Sec-independent protein translocase protein TatC</fullName>
    </recommendedName>
</protein>
<name>A0ABV9U252_9ACTN</name>
<feature type="transmembrane region" description="Helical" evidence="7">
    <location>
        <begin position="27"/>
        <end position="45"/>
    </location>
</feature>
<proteinExistence type="inferred from homology"/>
<dbReference type="InterPro" id="IPR002033">
    <property type="entry name" value="TatC"/>
</dbReference>
<evidence type="ECO:0000256" key="5">
    <source>
        <dbReference type="ARBA" id="ARBA00023010"/>
    </source>
</evidence>
<evidence type="ECO:0000256" key="3">
    <source>
        <dbReference type="ARBA" id="ARBA00022927"/>
    </source>
</evidence>
<keyword evidence="3 7" id="KW-0653">Protein transport</keyword>
<evidence type="ECO:0000256" key="2">
    <source>
        <dbReference type="ARBA" id="ARBA00022692"/>
    </source>
</evidence>
<reference evidence="9" key="1">
    <citation type="journal article" date="2019" name="Int. J. Syst. Evol. Microbiol.">
        <title>The Global Catalogue of Microorganisms (GCM) 10K type strain sequencing project: providing services to taxonomists for standard genome sequencing and annotation.</title>
        <authorList>
            <consortium name="The Broad Institute Genomics Platform"/>
            <consortium name="The Broad Institute Genome Sequencing Center for Infectious Disease"/>
            <person name="Wu L."/>
            <person name="Ma J."/>
        </authorList>
    </citation>
    <scope>NUCLEOTIDE SEQUENCE [LARGE SCALE GENOMIC DNA]</scope>
    <source>
        <strain evidence="9">KLKA75</strain>
    </source>
</reference>
<keyword evidence="2 7" id="KW-0812">Transmembrane</keyword>
<keyword evidence="9" id="KW-1185">Reference proteome</keyword>
<dbReference type="PANTHER" id="PTHR30371:SF0">
    <property type="entry name" value="SEC-INDEPENDENT PROTEIN TRANSLOCASE PROTEIN TATC, CHLOROPLASTIC-RELATED"/>
    <property type="match status" value="1"/>
</dbReference>
<dbReference type="HAMAP" id="MF_00902">
    <property type="entry name" value="TatC"/>
    <property type="match status" value="1"/>
</dbReference>
<dbReference type="PANTHER" id="PTHR30371">
    <property type="entry name" value="SEC-INDEPENDENT PROTEIN TRANSLOCASE PROTEIN TATC"/>
    <property type="match status" value="1"/>
</dbReference>
<feature type="transmembrane region" description="Helical" evidence="7">
    <location>
        <begin position="225"/>
        <end position="247"/>
    </location>
</feature>
<comment type="subcellular location">
    <subcellularLocation>
        <location evidence="7">Cell membrane</location>
        <topology evidence="7">Multi-pass membrane protein</topology>
    </subcellularLocation>
    <subcellularLocation>
        <location evidence="1">Membrane</location>
        <topology evidence="1">Multi-pass membrane protein</topology>
    </subcellularLocation>
</comment>